<dbReference type="Gene3D" id="3.40.50.1820">
    <property type="entry name" value="alpha/beta hydrolase"/>
    <property type="match status" value="1"/>
</dbReference>
<evidence type="ECO:0000313" key="3">
    <source>
        <dbReference type="Proteomes" id="UP001610335"/>
    </source>
</evidence>
<sequence length="288" mass="31449">MTPPTIVLIHGGWHTPALYEKLTSHLKSLGHEVHVPRLPSMNGARPPNADLFTDTALIRGYVESLADAGRDIVVLMHSYGGQVGTHALLGLGAETRRRAQLQQQKQQRQWRGGGGGGVVRLVYVAAFALGEGESMIGMVKEMGDEALILLAFDFAEDGTVLDRDPGGLLVGPGLEEEELEGYVGRFERWNGTGMYQGLEGCAWREIPVSYVCTKNDMTVPFGYQQVMIGKLRGEGKEVETFELATGHCPQLTMPKELGEIVHGIVCKEEESSRNHADSTLDEAFNTTE</sequence>
<dbReference type="InterPro" id="IPR052897">
    <property type="entry name" value="Sec-Metab_Biosynth_Hydrolase"/>
</dbReference>
<gene>
    <name evidence="2" type="ORF">BDW59DRAFT_178960</name>
</gene>
<dbReference type="PANTHER" id="PTHR37017">
    <property type="entry name" value="AB HYDROLASE-1 DOMAIN-CONTAINING PROTEIN-RELATED"/>
    <property type="match status" value="1"/>
</dbReference>
<dbReference type="SUPFAM" id="SSF53474">
    <property type="entry name" value="alpha/beta-Hydrolases"/>
    <property type="match status" value="1"/>
</dbReference>
<keyword evidence="2" id="KW-0378">Hydrolase</keyword>
<dbReference type="PANTHER" id="PTHR37017:SF10">
    <property type="entry name" value="AB HYDROLASE-1 DOMAIN-CONTAINING PROTEIN"/>
    <property type="match status" value="1"/>
</dbReference>
<dbReference type="Pfam" id="PF12697">
    <property type="entry name" value="Abhydrolase_6"/>
    <property type="match status" value="1"/>
</dbReference>
<proteinExistence type="predicted"/>
<feature type="domain" description="AB hydrolase-1" evidence="1">
    <location>
        <begin position="6"/>
        <end position="257"/>
    </location>
</feature>
<keyword evidence="3" id="KW-1185">Reference proteome</keyword>
<protein>
    <submittedName>
        <fullName evidence="2">Alpha/beta hydrolase fold-1</fullName>
    </submittedName>
</protein>
<dbReference type="Proteomes" id="UP001610335">
    <property type="component" value="Unassembled WGS sequence"/>
</dbReference>
<accession>A0ABR4IMN8</accession>
<reference evidence="2 3" key="1">
    <citation type="submission" date="2024-07" db="EMBL/GenBank/DDBJ databases">
        <title>Section-level genome sequencing and comparative genomics of Aspergillus sections Usti and Cavernicolus.</title>
        <authorList>
            <consortium name="Lawrence Berkeley National Laboratory"/>
            <person name="Nybo J.L."/>
            <person name="Vesth T.C."/>
            <person name="Theobald S."/>
            <person name="Frisvad J.C."/>
            <person name="Larsen T.O."/>
            <person name="Kjaerboelling I."/>
            <person name="Rothschild-Mancinelli K."/>
            <person name="Lyhne E.K."/>
            <person name="Kogle M.E."/>
            <person name="Barry K."/>
            <person name="Clum A."/>
            <person name="Na H."/>
            <person name="Ledsgaard L."/>
            <person name="Lin J."/>
            <person name="Lipzen A."/>
            <person name="Kuo A."/>
            <person name="Riley R."/>
            <person name="Mondo S."/>
            <person name="LaButti K."/>
            <person name="Haridas S."/>
            <person name="Pangalinan J."/>
            <person name="Salamov A.A."/>
            <person name="Simmons B.A."/>
            <person name="Magnuson J.K."/>
            <person name="Chen J."/>
            <person name="Drula E."/>
            <person name="Henrissat B."/>
            <person name="Wiebenga A."/>
            <person name="Lubbers R.J."/>
            <person name="Gomes A.C."/>
            <person name="Makela M.R."/>
            <person name="Stajich J."/>
            <person name="Grigoriev I.V."/>
            <person name="Mortensen U.H."/>
            <person name="De vries R.P."/>
            <person name="Baker S.E."/>
            <person name="Andersen M.R."/>
        </authorList>
    </citation>
    <scope>NUCLEOTIDE SEQUENCE [LARGE SCALE GENOMIC DNA]</scope>
    <source>
        <strain evidence="2 3">CBS 600.67</strain>
    </source>
</reference>
<dbReference type="InterPro" id="IPR000073">
    <property type="entry name" value="AB_hydrolase_1"/>
</dbReference>
<dbReference type="GO" id="GO:0016787">
    <property type="term" value="F:hydrolase activity"/>
    <property type="evidence" value="ECO:0007669"/>
    <property type="project" value="UniProtKB-KW"/>
</dbReference>
<dbReference type="EMBL" id="JBFXLS010000022">
    <property type="protein sequence ID" value="KAL2828013.1"/>
    <property type="molecule type" value="Genomic_DNA"/>
</dbReference>
<dbReference type="InterPro" id="IPR029058">
    <property type="entry name" value="AB_hydrolase_fold"/>
</dbReference>
<comment type="caution">
    <text evidence="2">The sequence shown here is derived from an EMBL/GenBank/DDBJ whole genome shotgun (WGS) entry which is preliminary data.</text>
</comment>
<evidence type="ECO:0000313" key="2">
    <source>
        <dbReference type="EMBL" id="KAL2828013.1"/>
    </source>
</evidence>
<name>A0ABR4IMN8_9EURO</name>
<evidence type="ECO:0000259" key="1">
    <source>
        <dbReference type="Pfam" id="PF12697"/>
    </source>
</evidence>
<organism evidence="2 3">
    <name type="scientific">Aspergillus cavernicola</name>
    <dbReference type="NCBI Taxonomy" id="176166"/>
    <lineage>
        <taxon>Eukaryota</taxon>
        <taxon>Fungi</taxon>
        <taxon>Dikarya</taxon>
        <taxon>Ascomycota</taxon>
        <taxon>Pezizomycotina</taxon>
        <taxon>Eurotiomycetes</taxon>
        <taxon>Eurotiomycetidae</taxon>
        <taxon>Eurotiales</taxon>
        <taxon>Aspergillaceae</taxon>
        <taxon>Aspergillus</taxon>
        <taxon>Aspergillus subgen. Nidulantes</taxon>
    </lineage>
</organism>